<dbReference type="STRING" id="456.Ljor_0533"/>
<evidence type="ECO:0000313" key="3">
    <source>
        <dbReference type="Proteomes" id="UP000055035"/>
    </source>
</evidence>
<dbReference type="InterPro" id="IPR036568">
    <property type="entry name" value="GGCT-like_sf"/>
</dbReference>
<dbReference type="AlphaFoldDB" id="A0A0W0V7Y5"/>
<dbReference type="SUPFAM" id="SSF110857">
    <property type="entry name" value="Gamma-glutamyl cyclotransferase-like"/>
    <property type="match status" value="1"/>
</dbReference>
<name>A0A0W0V7Y5_9GAMM</name>
<reference evidence="2 3" key="1">
    <citation type="submission" date="2015-11" db="EMBL/GenBank/DDBJ databases">
        <title>Genomic analysis of 38 Legionella species identifies large and diverse effector repertoires.</title>
        <authorList>
            <person name="Burstein D."/>
            <person name="Amaro F."/>
            <person name="Zusman T."/>
            <person name="Lifshitz Z."/>
            <person name="Cohen O."/>
            <person name="Gilbert J.A."/>
            <person name="Pupko T."/>
            <person name="Shuman H.A."/>
            <person name="Segal G."/>
        </authorList>
    </citation>
    <scope>NUCLEOTIDE SEQUENCE [LARGE SCALE GENOMIC DNA]</scope>
    <source>
        <strain evidence="2 3">BL-540</strain>
    </source>
</reference>
<evidence type="ECO:0000259" key="1">
    <source>
        <dbReference type="Pfam" id="PF06094"/>
    </source>
</evidence>
<dbReference type="InterPro" id="IPR009288">
    <property type="entry name" value="AIG2-like_dom"/>
</dbReference>
<dbReference type="CDD" id="cd06661">
    <property type="entry name" value="GGCT_like"/>
    <property type="match status" value="1"/>
</dbReference>
<gene>
    <name evidence="2" type="ORF">Ljor_0533</name>
</gene>
<accession>A0A0W0V7Y5</accession>
<dbReference type="InterPro" id="IPR013024">
    <property type="entry name" value="GGCT-like"/>
</dbReference>
<protein>
    <submittedName>
        <fullName evidence="2">AIG2-like family protein</fullName>
    </submittedName>
</protein>
<dbReference type="Gene3D" id="3.10.490.10">
    <property type="entry name" value="Gamma-glutamyl cyclotransferase-like"/>
    <property type="match status" value="1"/>
</dbReference>
<proteinExistence type="predicted"/>
<dbReference type="EMBL" id="LNYJ01000011">
    <property type="protein sequence ID" value="KTD16227.1"/>
    <property type="molecule type" value="Genomic_DNA"/>
</dbReference>
<organism evidence="2 3">
    <name type="scientific">Legionella jordanis</name>
    <dbReference type="NCBI Taxonomy" id="456"/>
    <lineage>
        <taxon>Bacteria</taxon>
        <taxon>Pseudomonadati</taxon>
        <taxon>Pseudomonadota</taxon>
        <taxon>Gammaproteobacteria</taxon>
        <taxon>Legionellales</taxon>
        <taxon>Legionellaceae</taxon>
        <taxon>Legionella</taxon>
    </lineage>
</organism>
<keyword evidence="3" id="KW-1185">Reference proteome</keyword>
<feature type="domain" description="Gamma-glutamylcyclotransferase AIG2-like" evidence="1">
    <location>
        <begin position="4"/>
        <end position="109"/>
    </location>
</feature>
<dbReference type="RefSeq" id="WP_058470099.1">
    <property type="nucleotide sequence ID" value="NZ_CAAAIC010000004.1"/>
</dbReference>
<dbReference type="Proteomes" id="UP000055035">
    <property type="component" value="Unassembled WGS sequence"/>
</dbReference>
<sequence length="114" mass="13015">MEKIFSYGTLQLESVQLATFSRILKGHRDFLIGFILQELRITDSYVIQVSGKEIHTILLPTGNCCDLVEGTVFELSVQELLQADRYEVEDYQRIKVNLASGESAWVYAHRSMLS</sequence>
<evidence type="ECO:0000313" key="2">
    <source>
        <dbReference type="EMBL" id="KTD16227.1"/>
    </source>
</evidence>
<comment type="caution">
    <text evidence="2">The sequence shown here is derived from an EMBL/GenBank/DDBJ whole genome shotgun (WGS) entry which is preliminary data.</text>
</comment>
<dbReference type="PATRIC" id="fig|456.5.peg.563"/>
<dbReference type="Pfam" id="PF06094">
    <property type="entry name" value="GGACT"/>
    <property type="match status" value="1"/>
</dbReference>
<dbReference type="OrthoDB" id="9798388at2"/>